<dbReference type="Pfam" id="PF09990">
    <property type="entry name" value="DUF2231"/>
    <property type="match status" value="1"/>
</dbReference>
<evidence type="ECO:0000259" key="2">
    <source>
        <dbReference type="Pfam" id="PF09990"/>
    </source>
</evidence>
<evidence type="ECO:0000313" key="3">
    <source>
        <dbReference type="EMBL" id="ADJ27982.1"/>
    </source>
</evidence>
<feature type="transmembrane region" description="Helical" evidence="1">
    <location>
        <begin position="44"/>
        <end position="64"/>
    </location>
</feature>
<proteinExistence type="predicted"/>
<dbReference type="KEGG" id="nwa:Nwat_1041"/>
<protein>
    <recommendedName>
        <fullName evidence="2">DUF2231 domain-containing protein</fullName>
    </recommendedName>
</protein>
<sequence length="147" mass="16005">MTGLRLGGAPVHPMLVHFPIAAWTTALLADGVFLITGQPSAWIVAYWALVAGALTGLVAMVPGWVDFLLLDRTHPALPTVQRHMLYMSTAWGVFLLDLLVRTRVPPEAMPVWLAGLSLVGFVLLVIGGHRGARLVYYHGVNVYRDPV</sequence>
<keyword evidence="4" id="KW-1185">Reference proteome</keyword>
<accession>D8K505</accession>
<keyword evidence="1" id="KW-0812">Transmembrane</keyword>
<dbReference type="eggNOG" id="COG4244">
    <property type="taxonomic scope" value="Bacteria"/>
</dbReference>
<feature type="domain" description="DUF2231" evidence="2">
    <location>
        <begin position="8"/>
        <end position="142"/>
    </location>
</feature>
<feature type="transmembrane region" description="Helical" evidence="1">
    <location>
        <begin position="112"/>
        <end position="132"/>
    </location>
</feature>
<evidence type="ECO:0000256" key="1">
    <source>
        <dbReference type="SAM" id="Phobius"/>
    </source>
</evidence>
<keyword evidence="1" id="KW-0472">Membrane</keyword>
<dbReference type="OrthoDB" id="2873672at2"/>
<organism evidence="3 4">
    <name type="scientific">Nitrosococcus watsoni (strain C-113)</name>
    <dbReference type="NCBI Taxonomy" id="105559"/>
    <lineage>
        <taxon>Bacteria</taxon>
        <taxon>Pseudomonadati</taxon>
        <taxon>Pseudomonadota</taxon>
        <taxon>Gammaproteobacteria</taxon>
        <taxon>Chromatiales</taxon>
        <taxon>Chromatiaceae</taxon>
        <taxon>Nitrosococcus</taxon>
    </lineage>
</organism>
<dbReference type="Proteomes" id="UP000000393">
    <property type="component" value="Chromosome"/>
</dbReference>
<dbReference type="EMBL" id="CP002086">
    <property type="protein sequence ID" value="ADJ27982.1"/>
    <property type="molecule type" value="Genomic_DNA"/>
</dbReference>
<evidence type="ECO:0000313" key="4">
    <source>
        <dbReference type="Proteomes" id="UP000000393"/>
    </source>
</evidence>
<gene>
    <name evidence="3" type="ordered locus">Nwat_1041</name>
</gene>
<dbReference type="HOGENOM" id="CLU_107155_2_1_6"/>
<dbReference type="InterPro" id="IPR019251">
    <property type="entry name" value="DUF2231_TM"/>
</dbReference>
<dbReference type="AlphaFoldDB" id="D8K505"/>
<keyword evidence="1" id="KW-1133">Transmembrane helix</keyword>
<dbReference type="RefSeq" id="WP_013220082.1">
    <property type="nucleotide sequence ID" value="NC_014315.1"/>
</dbReference>
<feature type="transmembrane region" description="Helical" evidence="1">
    <location>
        <begin position="20"/>
        <end position="37"/>
    </location>
</feature>
<reference evidence="3 4" key="1">
    <citation type="submission" date="2010-06" db="EMBL/GenBank/DDBJ databases">
        <title>Complete sequence of chromosome of Nitrosococcus watsoni C-113.</title>
        <authorList>
            <consortium name="US DOE Joint Genome Institute"/>
            <person name="Lucas S."/>
            <person name="Copeland A."/>
            <person name="Lapidus A."/>
            <person name="Cheng J.-F."/>
            <person name="Bruce D."/>
            <person name="Goodwin L."/>
            <person name="Pitluck S."/>
            <person name="Malfatti S.A."/>
            <person name="Chain P.S.G."/>
            <person name="Land M."/>
            <person name="Hauser L."/>
            <person name="Kyrpides N."/>
            <person name="Ivanova N."/>
            <person name="Cambell M.A."/>
            <person name="Heidelberg J.F."/>
            <person name="Klotz M.G."/>
            <person name="Woyke T."/>
        </authorList>
    </citation>
    <scope>NUCLEOTIDE SEQUENCE [LARGE SCALE GENOMIC DNA]</scope>
    <source>
        <strain evidence="3 4">C-113</strain>
    </source>
</reference>
<dbReference type="STRING" id="105559.Nwat_1041"/>
<name>D8K505_NITWC</name>